<dbReference type="HOGENOM" id="CLU_1454395_0_0_1"/>
<organism evidence="2 3">
    <name type="scientific">Encephalitozoon intestinalis (strain ATCC 50506)</name>
    <name type="common">Microsporidian parasite</name>
    <name type="synonym">Septata intestinalis</name>
    <dbReference type="NCBI Taxonomy" id="876142"/>
    <lineage>
        <taxon>Eukaryota</taxon>
        <taxon>Fungi</taxon>
        <taxon>Fungi incertae sedis</taxon>
        <taxon>Microsporidia</taxon>
        <taxon>Unikaryonidae</taxon>
        <taxon>Encephalitozoon</taxon>
    </lineage>
</organism>
<accession>E0S5F6</accession>
<dbReference type="KEGG" id="ein:Eint_010790"/>
<evidence type="ECO:0000313" key="3">
    <source>
        <dbReference type="Proteomes" id="UP000002313"/>
    </source>
</evidence>
<evidence type="ECO:0000313" key="2">
    <source>
        <dbReference type="EMBL" id="ADM10941.1"/>
    </source>
</evidence>
<dbReference type="OrthoDB" id="2190134at2759"/>
<name>E0S5F6_ENCIT</name>
<dbReference type="RefSeq" id="XP_003072301.1">
    <property type="nucleotide sequence ID" value="XM_003072255.1"/>
</dbReference>
<protein>
    <recommendedName>
        <fullName evidence="4">RanBD1 domain-containing protein</fullName>
    </recommendedName>
</protein>
<evidence type="ECO:0008006" key="4">
    <source>
        <dbReference type="Google" id="ProtNLM"/>
    </source>
</evidence>
<dbReference type="Proteomes" id="UP000002313">
    <property type="component" value="Chromosome I"/>
</dbReference>
<dbReference type="Gene3D" id="2.30.29.30">
    <property type="entry name" value="Pleckstrin-homology domain (PH domain)/Phosphotyrosine-binding domain (PTB)"/>
    <property type="match status" value="1"/>
</dbReference>
<dbReference type="SUPFAM" id="SSF50729">
    <property type="entry name" value="PH domain-like"/>
    <property type="match status" value="1"/>
</dbReference>
<evidence type="ECO:0000256" key="1">
    <source>
        <dbReference type="SAM" id="MobiDB-lite"/>
    </source>
</evidence>
<dbReference type="EMBL" id="CP001942">
    <property type="protein sequence ID" value="ADM10941.1"/>
    <property type="molecule type" value="Genomic_DNA"/>
</dbReference>
<reference evidence="2 3" key="1">
    <citation type="journal article" date="2010" name="Nat. Commun.">
        <title>The complete sequence of the smallest known nuclear genome from the microsporidian Encephalitozoon intestinalis.</title>
        <authorList>
            <person name="Corradi N."/>
            <person name="Pombert J.-F."/>
            <person name="Farinelli L."/>
            <person name="Didier E.S."/>
            <person name="Keeling P.J."/>
        </authorList>
    </citation>
    <scope>NUCLEOTIDE SEQUENCE [LARGE SCALE GENOMIC DNA]</scope>
    <source>
        <strain evidence="2 3">ATCC 50506</strain>
    </source>
</reference>
<keyword evidence="3" id="KW-1185">Reference proteome</keyword>
<dbReference type="AlphaFoldDB" id="E0S5F6"/>
<dbReference type="GeneID" id="9698631"/>
<feature type="region of interest" description="Disordered" evidence="1">
    <location>
        <begin position="1"/>
        <end position="29"/>
    </location>
</feature>
<dbReference type="VEuPathDB" id="MicrosporidiaDB:Eint_010790"/>
<reference evidence="2 3" key="2">
    <citation type="journal article" date="2012" name="Proc. Natl. Acad. Sci. U.S.A.">
        <title>Gain and loss of multiple functionally related, horizontally transferred genes in the reduced genomes of two microsporidian parasites.</title>
        <authorList>
            <person name="Pombert J.-F."/>
            <person name="Selman M."/>
            <person name="Burki F."/>
            <person name="Bardell F.T."/>
            <person name="Farinelli L."/>
            <person name="Solter L.F."/>
            <person name="Whitman D.W."/>
            <person name="Weiss L.M."/>
            <person name="Corradi N."/>
            <person name="Keeling P.J."/>
        </authorList>
    </citation>
    <scope>NUCLEOTIDE SEQUENCE [LARGE SCALE GENOMIC DNA]</scope>
    <source>
        <strain evidence="2 3">ATCC 50506</strain>
    </source>
</reference>
<gene>
    <name evidence="2" type="ORF">Eint_010790</name>
</gene>
<dbReference type="InterPro" id="IPR011993">
    <property type="entry name" value="PH-like_dom_sf"/>
</dbReference>
<feature type="compositionally biased region" description="Basic and acidic residues" evidence="1">
    <location>
        <begin position="1"/>
        <end position="18"/>
    </location>
</feature>
<sequence length="191" mass="21191">MSLKGAGDDSRESTHSNHETVYSSDGCDAKDAASSIFKPVNLEGLKSNRTIFEDLGGEKKQAKESEFLKKPVAKAQSAMKSEIPGVVFKATANLHKFAGEWENIGPGSVYVTKNKEKRCFFIRDGVMMSAFDFLVTYDTRPTKKRLGVCIGVREMSEGKCTEQPYCVVFKNEHDANEFVSVMKFKEDGPNP</sequence>
<proteinExistence type="predicted"/>